<comment type="caution">
    <text evidence="3">The sequence shown here is derived from an EMBL/GenBank/DDBJ whole genome shotgun (WGS) entry which is preliminary data.</text>
</comment>
<keyword evidence="1" id="KW-1133">Transmembrane helix</keyword>
<feature type="transmembrane region" description="Helical" evidence="1">
    <location>
        <begin position="250"/>
        <end position="268"/>
    </location>
</feature>
<dbReference type="EMBL" id="BAAFGZ010000310">
    <property type="protein sequence ID" value="GAB0137729.1"/>
    <property type="molecule type" value="Genomic_DNA"/>
</dbReference>
<dbReference type="InterPro" id="IPR053938">
    <property type="entry name" value="PTM1-like_N"/>
</dbReference>
<feature type="transmembrane region" description="Helical" evidence="1">
    <location>
        <begin position="150"/>
        <end position="167"/>
    </location>
</feature>
<evidence type="ECO:0000259" key="2">
    <source>
        <dbReference type="Pfam" id="PF21902"/>
    </source>
</evidence>
<gene>
    <name evidence="3" type="primary">g5983</name>
    <name evidence="3" type="ORF">EsDP_00005983</name>
</gene>
<keyword evidence="1" id="KW-0472">Membrane</keyword>
<protein>
    <recommendedName>
        <fullName evidence="2">PTM1-like N-terminal domain-containing protein</fullName>
    </recommendedName>
</protein>
<feature type="transmembrane region" description="Helical" evidence="1">
    <location>
        <begin position="174"/>
        <end position="191"/>
    </location>
</feature>
<feature type="transmembrane region" description="Helical" evidence="1">
    <location>
        <begin position="110"/>
        <end position="130"/>
    </location>
</feature>
<feature type="transmembrane region" description="Helical" evidence="1">
    <location>
        <begin position="321"/>
        <end position="346"/>
    </location>
</feature>
<evidence type="ECO:0000256" key="1">
    <source>
        <dbReference type="SAM" id="Phobius"/>
    </source>
</evidence>
<proteinExistence type="predicted"/>
<reference evidence="4" key="1">
    <citation type="submission" date="2024-06" db="EMBL/GenBank/DDBJ databases">
        <title>Draft Genome Sequences of Epichloe bromicola Strains Isolated from Elymus ciliaris.</title>
        <authorList>
            <consortium name="Epichloe bromicola genome sequencing consortium"/>
            <person name="Miura A."/>
            <person name="Imano S."/>
            <person name="Ashida A."/>
            <person name="Sato I."/>
            <person name="Chiba S."/>
            <person name="Tanaka A."/>
            <person name="Camagna M."/>
            <person name="Takemoto D."/>
        </authorList>
    </citation>
    <scope>NUCLEOTIDE SEQUENCE [LARGE SCALE GENOMIC DNA]</scope>
    <source>
        <strain evidence="4">DP</strain>
    </source>
</reference>
<name>A0ABQ0CW97_9HYPO</name>
<accession>A0ABQ0CW97</accession>
<evidence type="ECO:0000313" key="4">
    <source>
        <dbReference type="Proteomes" id="UP001562357"/>
    </source>
</evidence>
<keyword evidence="4" id="KW-1185">Reference proteome</keyword>
<dbReference type="Proteomes" id="UP001562357">
    <property type="component" value="Unassembled WGS sequence"/>
</dbReference>
<evidence type="ECO:0000313" key="3">
    <source>
        <dbReference type="EMBL" id="GAB0137729.1"/>
    </source>
</evidence>
<dbReference type="Pfam" id="PF21902">
    <property type="entry name" value="PTM1-like_N"/>
    <property type="match status" value="1"/>
</dbReference>
<feature type="transmembrane region" description="Helical" evidence="1">
    <location>
        <begin position="280"/>
        <end position="301"/>
    </location>
</feature>
<feature type="domain" description="PTM1-like N-terminal" evidence="2">
    <location>
        <begin position="24"/>
        <end position="126"/>
    </location>
</feature>
<organism evidence="3 4">
    <name type="scientific">Epichloe bromicola</name>
    <dbReference type="NCBI Taxonomy" id="79588"/>
    <lineage>
        <taxon>Eukaryota</taxon>
        <taxon>Fungi</taxon>
        <taxon>Dikarya</taxon>
        <taxon>Ascomycota</taxon>
        <taxon>Pezizomycotina</taxon>
        <taxon>Sordariomycetes</taxon>
        <taxon>Hypocreomycetidae</taxon>
        <taxon>Hypocreales</taxon>
        <taxon>Clavicipitaceae</taxon>
        <taxon>Epichloe</taxon>
    </lineage>
</organism>
<sequence length="451" mass="49343">MMGGGSRTFRPESQASLMVTFAGHSQGLVSIVLFELGDEHLGGVRLKGSNEKEVLCTEENIQRGLCGKSQLGEFLISDSARREARHPLFTRAVNLSMPGSLHYPVSGPGLYCAAAVGFSASSFSAMMLAIDPSSGGLPAFRVGLLKAYRYLGPVWILLAVLWTLHLLDERDKRPCWLVPLSAVQIGLRWALLEVGHEYNDADGVTRAFKIAGGAIEVAQDFAVVLHAQQLMMTEDTRIGPTTPWTWPWPWPNFIGLLVLGVGLTAMRWAEMTTSTATSRATVYCNAVLGSALFVYMTISILTFKPSCRRLAGQRLSPPISAALAVLLALIWALFSATAAFNIWCLVQPLKPLEFGQRFWSTRFLTIDMPFDIISLCCLAVLSLNDMIAWAPEACFHAVSRRPLQDFGVVPAGMHVIYSRPQTLYYIAPGIVHDRGVGTADERLTDLVKAVI</sequence>
<keyword evidence="1" id="KW-0812">Transmembrane</keyword>